<dbReference type="RefSeq" id="WP_209489960.1">
    <property type="nucleotide sequence ID" value="NZ_JAGGLC010000001.1"/>
</dbReference>
<keyword evidence="1" id="KW-0238">DNA-binding</keyword>
<protein>
    <submittedName>
        <fullName evidence="1">DNA-binding FadR family transcriptional regulator</fullName>
    </submittedName>
</protein>
<proteinExistence type="predicted"/>
<dbReference type="EMBL" id="JAGGLC010000001">
    <property type="protein sequence ID" value="MBP1985929.1"/>
    <property type="molecule type" value="Genomic_DNA"/>
</dbReference>
<evidence type="ECO:0000313" key="1">
    <source>
        <dbReference type="EMBL" id="MBP1985929.1"/>
    </source>
</evidence>
<reference evidence="1" key="1">
    <citation type="submission" date="2021-03" db="EMBL/GenBank/DDBJ databases">
        <title>Genomic Encyclopedia of Type Strains, Phase IV (KMG-IV): sequencing the most valuable type-strain genomes for metagenomic binning, comparative biology and taxonomic classification.</title>
        <authorList>
            <person name="Goeker M."/>
        </authorList>
    </citation>
    <scope>NUCLEOTIDE SEQUENCE</scope>
    <source>
        <strain evidence="1">DSM 26232</strain>
    </source>
</reference>
<sequence length="100" mass="11006">MSPAKRQSRRRRSSEIEATIFEACWRLYQRDETDLLEGGVASARIANELGITRDRARSALQRLGSQGVVVSVQGAAPEDYRARRSFVPAPFADGTGGEQP</sequence>
<dbReference type="OrthoDB" id="343913at2157"/>
<accession>A0A8T4GSS7</accession>
<keyword evidence="2" id="KW-1185">Reference proteome</keyword>
<organism evidence="1 2">
    <name type="scientific">Halolamina salifodinae</name>
    <dbReference type="NCBI Taxonomy" id="1202767"/>
    <lineage>
        <taxon>Archaea</taxon>
        <taxon>Methanobacteriati</taxon>
        <taxon>Methanobacteriota</taxon>
        <taxon>Stenosarchaea group</taxon>
        <taxon>Halobacteria</taxon>
        <taxon>Halobacteriales</taxon>
        <taxon>Haloferacaceae</taxon>
    </lineage>
</organism>
<dbReference type="GO" id="GO:0003677">
    <property type="term" value="F:DNA binding"/>
    <property type="evidence" value="ECO:0007669"/>
    <property type="project" value="UniProtKB-KW"/>
</dbReference>
<name>A0A8T4GSS7_9EURY</name>
<dbReference type="Proteomes" id="UP000823736">
    <property type="component" value="Unassembled WGS sequence"/>
</dbReference>
<dbReference type="AlphaFoldDB" id="A0A8T4GSS7"/>
<evidence type="ECO:0000313" key="2">
    <source>
        <dbReference type="Proteomes" id="UP000823736"/>
    </source>
</evidence>
<gene>
    <name evidence="1" type="ORF">J2753_000402</name>
</gene>
<comment type="caution">
    <text evidence="1">The sequence shown here is derived from an EMBL/GenBank/DDBJ whole genome shotgun (WGS) entry which is preliminary data.</text>
</comment>